<comment type="similarity">
    <text evidence="1">Belongs to the membrane fusion protein (MFP) (TC 8.A.1) family.</text>
</comment>
<gene>
    <name evidence="5" type="ORF">BFP71_01285</name>
</gene>
<dbReference type="InterPro" id="IPR058637">
    <property type="entry name" value="YknX-like_C"/>
</dbReference>
<dbReference type="Gene3D" id="2.40.30.170">
    <property type="match status" value="1"/>
</dbReference>
<keyword evidence="6" id="KW-1185">Reference proteome</keyword>
<dbReference type="Proteomes" id="UP000095552">
    <property type="component" value="Unassembled WGS sequence"/>
</dbReference>
<evidence type="ECO:0000313" key="5">
    <source>
        <dbReference type="EMBL" id="OEK06338.1"/>
    </source>
</evidence>
<dbReference type="NCBIfam" id="TIGR01730">
    <property type="entry name" value="RND_mfp"/>
    <property type="match status" value="1"/>
</dbReference>
<feature type="domain" description="CusB-like beta-barrel" evidence="3">
    <location>
        <begin position="200"/>
        <end position="269"/>
    </location>
</feature>
<evidence type="ECO:0000259" key="4">
    <source>
        <dbReference type="Pfam" id="PF25989"/>
    </source>
</evidence>
<dbReference type="Pfam" id="PF25954">
    <property type="entry name" value="Beta-barrel_RND_2"/>
    <property type="match status" value="1"/>
</dbReference>
<dbReference type="InterPro" id="IPR058792">
    <property type="entry name" value="Beta-barrel_RND_2"/>
</dbReference>
<feature type="domain" description="Multidrug resistance protein MdtA-like barrel-sandwich hybrid" evidence="2">
    <location>
        <begin position="68"/>
        <end position="192"/>
    </location>
</feature>
<dbReference type="PANTHER" id="PTHR30469">
    <property type="entry name" value="MULTIDRUG RESISTANCE PROTEIN MDTA"/>
    <property type="match status" value="1"/>
</dbReference>
<name>A0A1E5T4N0_9BACT</name>
<dbReference type="OrthoDB" id="1522646at2"/>
<dbReference type="GO" id="GO:0015562">
    <property type="term" value="F:efflux transmembrane transporter activity"/>
    <property type="evidence" value="ECO:0007669"/>
    <property type="project" value="TreeGrafter"/>
</dbReference>
<dbReference type="Pfam" id="PF25917">
    <property type="entry name" value="BSH_RND"/>
    <property type="match status" value="1"/>
</dbReference>
<dbReference type="RefSeq" id="WP_069833649.1">
    <property type="nucleotide sequence ID" value="NZ_MDGQ01000003.1"/>
</dbReference>
<evidence type="ECO:0000259" key="3">
    <source>
        <dbReference type="Pfam" id="PF25954"/>
    </source>
</evidence>
<feature type="domain" description="YknX-like C-terminal permuted SH3-like" evidence="4">
    <location>
        <begin position="278"/>
        <end position="332"/>
    </location>
</feature>
<dbReference type="SUPFAM" id="SSF111369">
    <property type="entry name" value="HlyD-like secretion proteins"/>
    <property type="match status" value="1"/>
</dbReference>
<accession>A0A1E5T4N0</accession>
<dbReference type="AlphaFoldDB" id="A0A1E5T4N0"/>
<dbReference type="Pfam" id="PF25989">
    <property type="entry name" value="YknX_C"/>
    <property type="match status" value="1"/>
</dbReference>
<protein>
    <submittedName>
        <fullName evidence="5">Uncharacterized protein</fullName>
    </submittedName>
</protein>
<organism evidence="5 6">
    <name type="scientific">Roseivirga misakiensis</name>
    <dbReference type="NCBI Taxonomy" id="1563681"/>
    <lineage>
        <taxon>Bacteria</taxon>
        <taxon>Pseudomonadati</taxon>
        <taxon>Bacteroidota</taxon>
        <taxon>Cytophagia</taxon>
        <taxon>Cytophagales</taxon>
        <taxon>Roseivirgaceae</taxon>
        <taxon>Roseivirga</taxon>
    </lineage>
</organism>
<dbReference type="InterPro" id="IPR006143">
    <property type="entry name" value="RND_pump_MFP"/>
</dbReference>
<comment type="caution">
    <text evidence="5">The sequence shown here is derived from an EMBL/GenBank/DDBJ whole genome shotgun (WGS) entry which is preliminary data.</text>
</comment>
<dbReference type="Gene3D" id="2.40.420.20">
    <property type="match status" value="1"/>
</dbReference>
<dbReference type="Gene3D" id="2.40.50.100">
    <property type="match status" value="2"/>
</dbReference>
<evidence type="ECO:0000256" key="1">
    <source>
        <dbReference type="ARBA" id="ARBA00009477"/>
    </source>
</evidence>
<reference evidence="5 6" key="1">
    <citation type="submission" date="2016-08" db="EMBL/GenBank/DDBJ databases">
        <title>Draft genome of Fabibacter sp. strain SK-8.</title>
        <authorList>
            <person name="Wong S.-K."/>
            <person name="Hamasaki K."/>
            <person name="Yoshizawa S."/>
        </authorList>
    </citation>
    <scope>NUCLEOTIDE SEQUENCE [LARGE SCALE GENOMIC DNA]</scope>
    <source>
        <strain evidence="5 6">SK-8</strain>
    </source>
</reference>
<dbReference type="STRING" id="1563681.BFP71_01285"/>
<dbReference type="GO" id="GO:1990281">
    <property type="term" value="C:efflux pump complex"/>
    <property type="evidence" value="ECO:0007669"/>
    <property type="project" value="TreeGrafter"/>
</dbReference>
<evidence type="ECO:0000259" key="2">
    <source>
        <dbReference type="Pfam" id="PF25917"/>
    </source>
</evidence>
<sequence length="352" mass="38821">MFKKIIYLFLITCIFSCKPEQVETEIPETQSLKKDVAPTMISVATAQYRPFEFLINSSGTIASGNELAITFQGSGVLEQLNIKNGQMVKKGQIIGQLENTQQEFALEKAKVALEDAQVRFTDASMTYGSEISDLQKKNIEVQNGVPTARINLREAEMNLAKTQILAPITGIIAELEEKEGNIVSSGSKLAAIYEPKNLTLSAKILETDYQYVSIGQRADVYALSFREKVFEAFVNEINPKVDDNGMVEVKLQLKDTEGLLPGMNANAVIRIPQSDNIIVPRDALVIKSGRQVVFTFEDGMAKWKYVKVGLDNGVDIEILEGLEEGDQVIVSDNLLQIGHEAKVAISSDLNNN</sequence>
<dbReference type="EMBL" id="MDGQ01000003">
    <property type="protein sequence ID" value="OEK06338.1"/>
    <property type="molecule type" value="Genomic_DNA"/>
</dbReference>
<dbReference type="InterPro" id="IPR058625">
    <property type="entry name" value="MdtA-like_BSH"/>
</dbReference>
<proteinExistence type="inferred from homology"/>
<evidence type="ECO:0000313" key="6">
    <source>
        <dbReference type="Proteomes" id="UP000095552"/>
    </source>
</evidence>